<evidence type="ECO:0000313" key="2">
    <source>
        <dbReference type="EMBL" id="JAH28223.1"/>
    </source>
</evidence>
<keyword evidence="1" id="KW-1133">Transmembrane helix</keyword>
<name>A0A0E9RIT4_ANGAN</name>
<protein>
    <submittedName>
        <fullName evidence="2">Uncharacterized protein</fullName>
    </submittedName>
</protein>
<keyword evidence="1" id="KW-0812">Transmembrane</keyword>
<evidence type="ECO:0000256" key="1">
    <source>
        <dbReference type="SAM" id="Phobius"/>
    </source>
</evidence>
<reference evidence="2" key="1">
    <citation type="submission" date="2014-11" db="EMBL/GenBank/DDBJ databases">
        <authorList>
            <person name="Amaro Gonzalez C."/>
        </authorList>
    </citation>
    <scope>NUCLEOTIDE SEQUENCE</scope>
</reference>
<dbReference type="AlphaFoldDB" id="A0A0E9RIT4"/>
<keyword evidence="1" id="KW-0472">Membrane</keyword>
<sequence length="52" mass="6001">MCRAEAILKKKILTKPGPHFFLCFVFIVSFLNIFEIKFFAIPLFVCLIVCSC</sequence>
<organism evidence="2">
    <name type="scientific">Anguilla anguilla</name>
    <name type="common">European freshwater eel</name>
    <name type="synonym">Muraena anguilla</name>
    <dbReference type="NCBI Taxonomy" id="7936"/>
    <lineage>
        <taxon>Eukaryota</taxon>
        <taxon>Metazoa</taxon>
        <taxon>Chordata</taxon>
        <taxon>Craniata</taxon>
        <taxon>Vertebrata</taxon>
        <taxon>Euteleostomi</taxon>
        <taxon>Actinopterygii</taxon>
        <taxon>Neopterygii</taxon>
        <taxon>Teleostei</taxon>
        <taxon>Anguilliformes</taxon>
        <taxon>Anguillidae</taxon>
        <taxon>Anguilla</taxon>
    </lineage>
</organism>
<proteinExistence type="predicted"/>
<accession>A0A0E9RIT4</accession>
<feature type="transmembrane region" description="Helical" evidence="1">
    <location>
        <begin position="20"/>
        <end position="45"/>
    </location>
</feature>
<reference evidence="2" key="2">
    <citation type="journal article" date="2015" name="Fish Shellfish Immunol.">
        <title>Early steps in the European eel (Anguilla anguilla)-Vibrio vulnificus interaction in the gills: Role of the RtxA13 toxin.</title>
        <authorList>
            <person name="Callol A."/>
            <person name="Pajuelo D."/>
            <person name="Ebbesson L."/>
            <person name="Teles M."/>
            <person name="MacKenzie S."/>
            <person name="Amaro C."/>
        </authorList>
    </citation>
    <scope>NUCLEOTIDE SEQUENCE</scope>
</reference>
<dbReference type="EMBL" id="GBXM01080354">
    <property type="protein sequence ID" value="JAH28223.1"/>
    <property type="molecule type" value="Transcribed_RNA"/>
</dbReference>